<accession>A0AAE5BTQ9</accession>
<evidence type="ECO:0008006" key="5">
    <source>
        <dbReference type="Google" id="ProtNLM"/>
    </source>
</evidence>
<dbReference type="GO" id="GO:0005576">
    <property type="term" value="C:extracellular region"/>
    <property type="evidence" value="ECO:0007669"/>
    <property type="project" value="UniProtKB-SubCell"/>
</dbReference>
<dbReference type="PANTHER" id="PTHR38340">
    <property type="entry name" value="S-LAYER PROTEIN"/>
    <property type="match status" value="1"/>
</dbReference>
<proteinExistence type="predicted"/>
<dbReference type="GO" id="GO:0005509">
    <property type="term" value="F:calcium ion binding"/>
    <property type="evidence" value="ECO:0007669"/>
    <property type="project" value="InterPro"/>
</dbReference>
<dbReference type="SUPFAM" id="SSF51120">
    <property type="entry name" value="beta-Roll"/>
    <property type="match status" value="1"/>
</dbReference>
<evidence type="ECO:0000313" key="3">
    <source>
        <dbReference type="EMBL" id="NBZ89315.1"/>
    </source>
</evidence>
<dbReference type="Pfam" id="PF00353">
    <property type="entry name" value="HemolysinCabind"/>
    <property type="match status" value="1"/>
</dbReference>
<reference evidence="3" key="1">
    <citation type="submission" date="2020-01" db="EMBL/GenBank/DDBJ databases">
        <authorList>
            <person name="Chen W.-M."/>
        </authorList>
    </citation>
    <scope>NUCLEOTIDE SEQUENCE</scope>
    <source>
        <strain evidence="3">CYK-10</strain>
    </source>
</reference>
<comment type="caution">
    <text evidence="3">The sequence shown here is derived from an EMBL/GenBank/DDBJ whole genome shotgun (WGS) entry which is preliminary data.</text>
</comment>
<keyword evidence="4" id="KW-1185">Reference proteome</keyword>
<dbReference type="InterPro" id="IPR050557">
    <property type="entry name" value="RTX_toxin/Mannuronan_C5-epim"/>
</dbReference>
<dbReference type="RefSeq" id="WP_168776115.1">
    <property type="nucleotide sequence ID" value="NZ_JAABNR010000020.1"/>
</dbReference>
<dbReference type="PRINTS" id="PR00313">
    <property type="entry name" value="CABNDNGRPT"/>
</dbReference>
<dbReference type="Proteomes" id="UP001193501">
    <property type="component" value="Unassembled WGS sequence"/>
</dbReference>
<sequence>MMAIATYTCSGGTCELKWDLSPIEWDSVLCTNENLVGAVSFPTLSMGYDFGGQGISYARTGLGDITDVLSGRLTTLEVTASTVGPALSVAGLHLQAAKLFDLVREGGVNDTTFAYIFREADQITGTNKADILLGYNGNDLIKGQGGNDTVNGGAGNDTVQGGDGADRLIGGKGADSFVFDDRNADGGRADVIVDYTPGTDGLYFAEVTFGEAFASGHALSDLVHLGATAQDAQDFFLVTVITSGYRVFYDADANGAGGKTWIGDIIGPHAPGWIDIAGWEWD</sequence>
<evidence type="ECO:0000313" key="4">
    <source>
        <dbReference type="Proteomes" id="UP001193501"/>
    </source>
</evidence>
<gene>
    <name evidence="3" type="ORF">GV832_17140</name>
</gene>
<dbReference type="Gene3D" id="2.150.10.10">
    <property type="entry name" value="Serralysin-like metalloprotease, C-terminal"/>
    <property type="match status" value="1"/>
</dbReference>
<name>A0AAE5BTQ9_9RHOB</name>
<evidence type="ECO:0000256" key="2">
    <source>
        <dbReference type="ARBA" id="ARBA00022525"/>
    </source>
</evidence>
<protein>
    <recommendedName>
        <fullName evidence="5">Calcium-binding protein</fullName>
    </recommendedName>
</protein>
<dbReference type="EMBL" id="JAABNR010000020">
    <property type="protein sequence ID" value="NBZ89315.1"/>
    <property type="molecule type" value="Genomic_DNA"/>
</dbReference>
<dbReference type="InterPro" id="IPR001343">
    <property type="entry name" value="Hemolysn_Ca-bd"/>
</dbReference>
<organism evidence="3 4">
    <name type="scientific">Stagnihabitans tardus</name>
    <dbReference type="NCBI Taxonomy" id="2699202"/>
    <lineage>
        <taxon>Bacteria</taxon>
        <taxon>Pseudomonadati</taxon>
        <taxon>Pseudomonadota</taxon>
        <taxon>Alphaproteobacteria</taxon>
        <taxon>Rhodobacterales</taxon>
        <taxon>Paracoccaceae</taxon>
        <taxon>Stagnihabitans</taxon>
    </lineage>
</organism>
<dbReference type="PANTHER" id="PTHR38340:SF1">
    <property type="entry name" value="S-LAYER PROTEIN"/>
    <property type="match status" value="1"/>
</dbReference>
<dbReference type="InterPro" id="IPR011049">
    <property type="entry name" value="Serralysin-like_metalloprot_C"/>
</dbReference>
<dbReference type="AlphaFoldDB" id="A0AAE5BTQ9"/>
<comment type="subcellular location">
    <subcellularLocation>
        <location evidence="1">Secreted</location>
    </subcellularLocation>
</comment>
<keyword evidence="2" id="KW-0964">Secreted</keyword>
<evidence type="ECO:0000256" key="1">
    <source>
        <dbReference type="ARBA" id="ARBA00004613"/>
    </source>
</evidence>